<keyword evidence="4" id="KW-0217">Developmental protein</keyword>
<feature type="region of interest" description="Disordered" evidence="5">
    <location>
        <begin position="367"/>
        <end position="393"/>
    </location>
</feature>
<organism evidence="6 7">
    <name type="scientific">Elaeis guineensis var. tenera</name>
    <name type="common">Oil palm</name>
    <dbReference type="NCBI Taxonomy" id="51953"/>
    <lineage>
        <taxon>Eukaryota</taxon>
        <taxon>Viridiplantae</taxon>
        <taxon>Streptophyta</taxon>
        <taxon>Embryophyta</taxon>
        <taxon>Tracheophyta</taxon>
        <taxon>Spermatophyta</taxon>
        <taxon>Magnoliopsida</taxon>
        <taxon>Liliopsida</taxon>
        <taxon>Arecaceae</taxon>
        <taxon>Arecoideae</taxon>
        <taxon>Cocoseae</taxon>
        <taxon>Elaeidinae</taxon>
        <taxon>Elaeis</taxon>
    </lineage>
</organism>
<evidence type="ECO:0000256" key="3">
    <source>
        <dbReference type="ARBA" id="ARBA00023089"/>
    </source>
</evidence>
<dbReference type="OrthoDB" id="1166059at2759"/>
<accession>A0A6I9QEB3</accession>
<keyword evidence="2 4" id="KW-0221">Differentiation</keyword>
<dbReference type="Pfam" id="PF07899">
    <property type="entry name" value="Frigida"/>
    <property type="match status" value="1"/>
</dbReference>
<dbReference type="KEGG" id="egu:140850750"/>
<dbReference type="InterPro" id="IPR012474">
    <property type="entry name" value="Frigida"/>
</dbReference>
<evidence type="ECO:0000256" key="4">
    <source>
        <dbReference type="RuleBase" id="RU364012"/>
    </source>
</evidence>
<feature type="compositionally biased region" description="Low complexity" evidence="5">
    <location>
        <begin position="69"/>
        <end position="87"/>
    </location>
</feature>
<name>A0A6I9QEB3_ELAGV</name>
<dbReference type="InParanoid" id="A0A6I9QEB3"/>
<gene>
    <name evidence="7" type="primary">LOC105034377</name>
</gene>
<evidence type="ECO:0000256" key="1">
    <source>
        <dbReference type="ARBA" id="ARBA00008956"/>
    </source>
</evidence>
<proteinExistence type="inferred from homology"/>
<comment type="similarity">
    <text evidence="1 4">Belongs to the Frigida family.</text>
</comment>
<dbReference type="GO" id="GO:0030154">
    <property type="term" value="P:cell differentiation"/>
    <property type="evidence" value="ECO:0007669"/>
    <property type="project" value="UniProtKB-KW"/>
</dbReference>
<dbReference type="Proteomes" id="UP000504607">
    <property type="component" value="Chromosome 1"/>
</dbReference>
<sequence length="498" mass="54377">MATTEIEASIKSIPEKKESLRKALEALHSYSSSFASFTLEWKDLDYHISAIEKSIQERFKDLQAKEAPRSAAAASSPPEAKPTPAAAEEPEATPRPELKSLCVAMDARGLRSFLSERRKDFSAVRNELTPAIRAAPDPAKLVLDAMEGFYPPKSKGEKDGETQMIRKTYVNLLERVQVIAPEIKPAVRLQAKKLAMAWKGNMADSGGENGLEAMGLLQLIVSYSLVSEFEVDDILDLLVIACRRKQTVDLCKSLGFTEHIPDLIQKLNSRGKQLDSVKFVYAFNLEEQCPPVPLLKAYVMESKKAAKEVRKKGNNSSQSQNEAISKELGALKSVLRAVEEYKLEAAYPRENLEKQIARLEKLKADRKRTAAAASNSKTQQQPNKRPWQSSSSKPAVAVHTVLPVIQNQPQLGLADRAPYVGLGGSYSLAATGSLYNHAGQNVSGTPIGLGGLRSPPRSYLYPSNSLVGTGGLYDRPVNHAGYPASGMPPSYGSSLYPP</sequence>
<keyword evidence="3 4" id="KW-0287">Flowering</keyword>
<dbReference type="RefSeq" id="XP_010907692.1">
    <property type="nucleotide sequence ID" value="XM_010909390.3"/>
</dbReference>
<evidence type="ECO:0000313" key="6">
    <source>
        <dbReference type="Proteomes" id="UP000504607"/>
    </source>
</evidence>
<reference evidence="7" key="1">
    <citation type="submission" date="2025-08" db="UniProtKB">
        <authorList>
            <consortium name="RefSeq"/>
        </authorList>
    </citation>
    <scope>IDENTIFICATION</scope>
</reference>
<protein>
    <recommendedName>
        <fullName evidence="4">FRIGIDA-like protein</fullName>
    </recommendedName>
</protein>
<dbReference type="PANTHER" id="PTHR31791">
    <property type="entry name" value="FRIGIDA-LIKE PROTEIN 3-RELATED"/>
    <property type="match status" value="1"/>
</dbReference>
<evidence type="ECO:0000256" key="5">
    <source>
        <dbReference type="SAM" id="MobiDB-lite"/>
    </source>
</evidence>
<dbReference type="AlphaFoldDB" id="A0A6I9QEB3"/>
<feature type="compositionally biased region" description="Polar residues" evidence="5">
    <location>
        <begin position="372"/>
        <end position="393"/>
    </location>
</feature>
<keyword evidence="6" id="KW-1185">Reference proteome</keyword>
<dbReference type="PANTHER" id="PTHR31791:SF47">
    <property type="entry name" value="INACTIVE FRIGIDA-LIKE PROTEIN 2"/>
    <property type="match status" value="1"/>
</dbReference>
<evidence type="ECO:0000313" key="7">
    <source>
        <dbReference type="RefSeq" id="XP_010907692.1"/>
    </source>
</evidence>
<dbReference type="GO" id="GO:0009908">
    <property type="term" value="P:flower development"/>
    <property type="evidence" value="ECO:0007669"/>
    <property type="project" value="UniProtKB-KW"/>
</dbReference>
<evidence type="ECO:0000256" key="2">
    <source>
        <dbReference type="ARBA" id="ARBA00022782"/>
    </source>
</evidence>
<feature type="region of interest" description="Disordered" evidence="5">
    <location>
        <begin position="61"/>
        <end position="98"/>
    </location>
</feature>